<dbReference type="PANTHER" id="PTHR12521">
    <property type="entry name" value="PROTEIN C6ORF130"/>
    <property type="match status" value="1"/>
</dbReference>
<dbReference type="InterPro" id="IPR043472">
    <property type="entry name" value="Macro_dom-like"/>
</dbReference>
<dbReference type="SMART" id="SM00506">
    <property type="entry name" value="A1pp"/>
    <property type="match status" value="1"/>
</dbReference>
<dbReference type="PROSITE" id="PS51154">
    <property type="entry name" value="MACRO"/>
    <property type="match status" value="1"/>
</dbReference>
<keyword evidence="4" id="KW-0067">ATP-binding</keyword>
<comment type="catalytic activity">
    <reaction evidence="5">
        <text>an N-(ADP-alpha-D-ribosyl)-thymidine in DNA + H2O = a thymidine in DNA + ADP-D-ribose</text>
        <dbReference type="Rhea" id="RHEA:71655"/>
        <dbReference type="Rhea" id="RHEA-COMP:13556"/>
        <dbReference type="Rhea" id="RHEA-COMP:18051"/>
        <dbReference type="ChEBI" id="CHEBI:15377"/>
        <dbReference type="ChEBI" id="CHEBI:57967"/>
        <dbReference type="ChEBI" id="CHEBI:137386"/>
        <dbReference type="ChEBI" id="CHEBI:191199"/>
    </reaction>
    <physiologicalReaction direction="left-to-right" evidence="5">
        <dbReference type="Rhea" id="RHEA:71656"/>
    </physiologicalReaction>
</comment>
<feature type="domain" description="Macro" evidence="6">
    <location>
        <begin position="1"/>
        <end position="160"/>
    </location>
</feature>
<dbReference type="Gene3D" id="3.40.50.300">
    <property type="entry name" value="P-loop containing nucleotide triphosphate hydrolases"/>
    <property type="match status" value="1"/>
</dbReference>
<dbReference type="InterPro" id="IPR050892">
    <property type="entry name" value="ADP-ribose_metab_enzymes"/>
</dbReference>
<organism evidence="7 8">
    <name type="scientific">Nocardia wallacei</name>
    <dbReference type="NCBI Taxonomy" id="480035"/>
    <lineage>
        <taxon>Bacteria</taxon>
        <taxon>Bacillati</taxon>
        <taxon>Actinomycetota</taxon>
        <taxon>Actinomycetes</taxon>
        <taxon>Mycobacteriales</taxon>
        <taxon>Nocardiaceae</taxon>
        <taxon>Nocardia</taxon>
    </lineage>
</organism>
<dbReference type="AlphaFoldDB" id="A0A7G1KC43"/>
<evidence type="ECO:0000313" key="7">
    <source>
        <dbReference type="EMBL" id="BCK52535.1"/>
    </source>
</evidence>
<keyword evidence="8" id="KW-1185">Reference proteome</keyword>
<accession>A0A7G1KC43</accession>
<dbReference type="EMBL" id="AP023396">
    <property type="protein sequence ID" value="BCK52535.1"/>
    <property type="molecule type" value="Genomic_DNA"/>
</dbReference>
<dbReference type="InterPro" id="IPR014017">
    <property type="entry name" value="DNA_helicase_UvrD-like_C"/>
</dbReference>
<protein>
    <recommendedName>
        <fullName evidence="6">Macro domain-containing protein</fullName>
    </recommendedName>
</protein>
<evidence type="ECO:0000256" key="4">
    <source>
        <dbReference type="ARBA" id="ARBA00022840"/>
    </source>
</evidence>
<evidence type="ECO:0000256" key="3">
    <source>
        <dbReference type="ARBA" id="ARBA00022806"/>
    </source>
</evidence>
<dbReference type="KEGG" id="nwl:NWFMUON74_03070"/>
<reference evidence="7 8" key="1">
    <citation type="submission" date="2020-08" db="EMBL/GenBank/DDBJ databases">
        <title>Genome Sequencing of Nocardia wallacei strain FMUON74 and assembly.</title>
        <authorList>
            <person name="Toyokawa M."/>
            <person name="Uesaka K."/>
        </authorList>
    </citation>
    <scope>NUCLEOTIDE SEQUENCE [LARGE SCALE GENOMIC DNA]</scope>
    <source>
        <strain evidence="7 8">FMUON74</strain>
    </source>
</reference>
<keyword evidence="3" id="KW-0347">Helicase</keyword>
<dbReference type="InterPro" id="IPR027417">
    <property type="entry name" value="P-loop_NTPase"/>
</dbReference>
<dbReference type="InterPro" id="IPR002589">
    <property type="entry name" value="Macro_dom"/>
</dbReference>
<dbReference type="Proteomes" id="UP000516173">
    <property type="component" value="Chromosome"/>
</dbReference>
<sequence length="502" mass="55933">MESFAVIIEATGNLLRADTEALVNTVNTVGVMGKGIALQFRRAYPEMFQAYKEACEHGEVRIGRMHVWRTGMLDGPRYIINFPTKRHWRASSKLPDIEAGLVDLVNVITELRIKSIAVPPLGCGNGGLDWAEVEPVIVSALRPLPNLDVRLYLPGNTPAAAEMLNATPRPEMTVGRAALIELLSRYLRNSLEATPLEIQKLMYFLQVVGEPLRLEFSKGRYGPYADGLRRVLSLVEGHFLTGYGDGSSRVLEATSIRPLPAAGVEASRVLDCHPATRQRIAVVDNLTDGFESMYGMELLSTVHWLAVHDRCAALDWRRNAELVREWTPRKAEIFTDDHVHEAWLRLRAYDLIEGNALNRPSRRMSERMPSGGKVVTVRVSRAELGARLIQAIRESAFPISDVAVITATRGESDYIQQLLDAEEIPTRSLEEFDGTWLDAVKVGTVRRAKGLEFAAVFHPTPAHGPVDQLSSEERSAAELIQRQALVAMTRARDYLWIAVVEE</sequence>
<keyword evidence="2" id="KW-0378">Hydrolase</keyword>
<evidence type="ECO:0000259" key="6">
    <source>
        <dbReference type="PROSITE" id="PS51154"/>
    </source>
</evidence>
<keyword evidence="1" id="KW-0547">Nucleotide-binding</keyword>
<dbReference type="GO" id="GO:0016787">
    <property type="term" value="F:hydrolase activity"/>
    <property type="evidence" value="ECO:0007669"/>
    <property type="project" value="UniProtKB-KW"/>
</dbReference>
<evidence type="ECO:0000313" key="8">
    <source>
        <dbReference type="Proteomes" id="UP000516173"/>
    </source>
</evidence>
<evidence type="ECO:0000256" key="1">
    <source>
        <dbReference type="ARBA" id="ARBA00022741"/>
    </source>
</evidence>
<dbReference type="GO" id="GO:0005524">
    <property type="term" value="F:ATP binding"/>
    <property type="evidence" value="ECO:0007669"/>
    <property type="project" value="UniProtKB-KW"/>
</dbReference>
<proteinExistence type="predicted"/>
<dbReference type="CDD" id="cd02901">
    <property type="entry name" value="Macro_Poa1p-like"/>
    <property type="match status" value="1"/>
</dbReference>
<dbReference type="SUPFAM" id="SSF52949">
    <property type="entry name" value="Macro domain-like"/>
    <property type="match status" value="1"/>
</dbReference>
<dbReference type="Gene3D" id="3.40.220.10">
    <property type="entry name" value="Leucine Aminopeptidase, subunit E, domain 1"/>
    <property type="match status" value="1"/>
</dbReference>
<gene>
    <name evidence="7" type="ORF">NWFMUON74_03070</name>
</gene>
<evidence type="ECO:0000256" key="2">
    <source>
        <dbReference type="ARBA" id="ARBA00022801"/>
    </source>
</evidence>
<dbReference type="Pfam" id="PF01661">
    <property type="entry name" value="Macro"/>
    <property type="match status" value="1"/>
</dbReference>
<evidence type="ECO:0000256" key="5">
    <source>
        <dbReference type="ARBA" id="ARBA00035885"/>
    </source>
</evidence>
<dbReference type="SUPFAM" id="SSF52540">
    <property type="entry name" value="P-loop containing nucleoside triphosphate hydrolases"/>
    <property type="match status" value="1"/>
</dbReference>
<dbReference type="GO" id="GO:0140291">
    <property type="term" value="P:peptidyl-glutamate ADP-deribosylation"/>
    <property type="evidence" value="ECO:0007669"/>
    <property type="project" value="TreeGrafter"/>
</dbReference>
<dbReference type="Pfam" id="PF13361">
    <property type="entry name" value="UvrD_C"/>
    <property type="match status" value="1"/>
</dbReference>
<dbReference type="PANTHER" id="PTHR12521:SF0">
    <property type="entry name" value="ADP-RIBOSE GLYCOHYDROLASE OARD1"/>
    <property type="match status" value="1"/>
</dbReference>
<name>A0A7G1KC43_9NOCA</name>
<dbReference type="GO" id="GO:0004386">
    <property type="term" value="F:helicase activity"/>
    <property type="evidence" value="ECO:0007669"/>
    <property type="project" value="UniProtKB-KW"/>
</dbReference>